<accession>A0A8H6HNX4</accession>
<gene>
    <name evidence="1" type="ORF">DFP72DRAFT_509897</name>
</gene>
<comment type="caution">
    <text evidence="1">The sequence shown here is derived from an EMBL/GenBank/DDBJ whole genome shotgun (WGS) entry which is preliminary data.</text>
</comment>
<dbReference type="Proteomes" id="UP000521943">
    <property type="component" value="Unassembled WGS sequence"/>
</dbReference>
<sequence length="154" mass="16890">MYSLGPTFRECVAIVCAIEGPSGSASWLSMQNSGILSSLQVPRARRTLNEDRYSHCGIGLARIGGGRSLLSESTLCTRLVFQYIFETCTCIPLFCASRSIEIAPFLQLLLLIMNVLDAADLGARRALTSNQRDSAFNAFRSSHQSCTSERLYQA</sequence>
<reference evidence="1 2" key="1">
    <citation type="submission" date="2020-07" db="EMBL/GenBank/DDBJ databases">
        <title>Comparative genomics of pyrophilous fungi reveals a link between fire events and developmental genes.</title>
        <authorList>
            <consortium name="DOE Joint Genome Institute"/>
            <person name="Steindorff A.S."/>
            <person name="Carver A."/>
            <person name="Calhoun S."/>
            <person name="Stillman K."/>
            <person name="Liu H."/>
            <person name="Lipzen A."/>
            <person name="Pangilinan J."/>
            <person name="Labutti K."/>
            <person name="Bruns T.D."/>
            <person name="Grigoriev I.V."/>
        </authorList>
    </citation>
    <scope>NUCLEOTIDE SEQUENCE [LARGE SCALE GENOMIC DNA]</scope>
    <source>
        <strain evidence="1 2">CBS 144469</strain>
    </source>
</reference>
<name>A0A8H6HNX4_9AGAR</name>
<protein>
    <submittedName>
        <fullName evidence="1">Uncharacterized protein</fullName>
    </submittedName>
</protein>
<dbReference type="AlphaFoldDB" id="A0A8H6HNX4"/>
<evidence type="ECO:0000313" key="1">
    <source>
        <dbReference type="EMBL" id="KAF6750508.1"/>
    </source>
</evidence>
<keyword evidence="2" id="KW-1185">Reference proteome</keyword>
<dbReference type="EMBL" id="JACGCI010000056">
    <property type="protein sequence ID" value="KAF6750508.1"/>
    <property type="molecule type" value="Genomic_DNA"/>
</dbReference>
<organism evidence="1 2">
    <name type="scientific">Ephemerocybe angulata</name>
    <dbReference type="NCBI Taxonomy" id="980116"/>
    <lineage>
        <taxon>Eukaryota</taxon>
        <taxon>Fungi</taxon>
        <taxon>Dikarya</taxon>
        <taxon>Basidiomycota</taxon>
        <taxon>Agaricomycotina</taxon>
        <taxon>Agaricomycetes</taxon>
        <taxon>Agaricomycetidae</taxon>
        <taxon>Agaricales</taxon>
        <taxon>Agaricineae</taxon>
        <taxon>Psathyrellaceae</taxon>
        <taxon>Ephemerocybe</taxon>
    </lineage>
</organism>
<proteinExistence type="predicted"/>
<evidence type="ECO:0000313" key="2">
    <source>
        <dbReference type="Proteomes" id="UP000521943"/>
    </source>
</evidence>